<evidence type="ECO:0000259" key="2">
    <source>
        <dbReference type="Pfam" id="PF13511"/>
    </source>
</evidence>
<feature type="region of interest" description="Disordered" evidence="1">
    <location>
        <begin position="98"/>
        <end position="140"/>
    </location>
</feature>
<feature type="domain" description="DUF4124" evidence="2">
    <location>
        <begin position="26"/>
        <end position="80"/>
    </location>
</feature>
<dbReference type="AlphaFoldDB" id="A0A3M2HUD8"/>
<gene>
    <name evidence="3" type="ORF">EBB59_05400</name>
</gene>
<protein>
    <submittedName>
        <fullName evidence="3">DUF4124 domain-containing protein</fullName>
    </submittedName>
</protein>
<keyword evidence="4" id="KW-1185">Reference proteome</keyword>
<feature type="compositionally biased region" description="Basic and acidic residues" evidence="1">
    <location>
        <begin position="106"/>
        <end position="116"/>
    </location>
</feature>
<dbReference type="EMBL" id="RFLY01000006">
    <property type="protein sequence ID" value="RMH93321.1"/>
    <property type="molecule type" value="Genomic_DNA"/>
</dbReference>
<feature type="compositionally biased region" description="Polar residues" evidence="1">
    <location>
        <begin position="126"/>
        <end position="140"/>
    </location>
</feature>
<organism evidence="3 4">
    <name type="scientific">Solilutibacter pythonis</name>
    <dbReference type="NCBI Taxonomy" id="2483112"/>
    <lineage>
        <taxon>Bacteria</taxon>
        <taxon>Pseudomonadati</taxon>
        <taxon>Pseudomonadota</taxon>
        <taxon>Gammaproteobacteria</taxon>
        <taxon>Lysobacterales</taxon>
        <taxon>Lysobacteraceae</taxon>
        <taxon>Solilutibacter</taxon>
    </lineage>
</organism>
<dbReference type="Pfam" id="PF13511">
    <property type="entry name" value="DUF4124"/>
    <property type="match status" value="1"/>
</dbReference>
<reference evidence="3 4" key="1">
    <citation type="submission" date="2018-10" db="EMBL/GenBank/DDBJ databases">
        <title>Proposal of Lysobacter pythonis sp. nov. isolated from royal pythons (Python regius).</title>
        <authorList>
            <person name="Hans-Juergen B."/>
            <person name="Huptas C."/>
            <person name="Sandra B."/>
            <person name="Igor L."/>
            <person name="Joachim S."/>
            <person name="Siegfried S."/>
            <person name="Mareike W."/>
            <person name="Peter K."/>
        </authorList>
    </citation>
    <scope>NUCLEOTIDE SEQUENCE [LARGE SCALE GENOMIC DNA]</scope>
    <source>
        <strain evidence="3 4">4284/11</strain>
    </source>
</reference>
<dbReference type="InterPro" id="IPR025392">
    <property type="entry name" value="DUF4124"/>
</dbReference>
<evidence type="ECO:0000256" key="1">
    <source>
        <dbReference type="SAM" id="MobiDB-lite"/>
    </source>
</evidence>
<comment type="caution">
    <text evidence="3">The sequence shown here is derived from an EMBL/GenBank/DDBJ whole genome shotgun (WGS) entry which is preliminary data.</text>
</comment>
<proteinExistence type="predicted"/>
<evidence type="ECO:0000313" key="4">
    <source>
        <dbReference type="Proteomes" id="UP000275012"/>
    </source>
</evidence>
<evidence type="ECO:0000313" key="3">
    <source>
        <dbReference type="EMBL" id="RMH93321.1"/>
    </source>
</evidence>
<sequence>MQCGKFFWKTTMRPVFLLVATCTLTLLCVTTGLAQEKVYQWRDSQGRTHYSGTPPKSGDYSVRGAGAPAPAPMAKEEPAAPETEQCRQARANLAILKSGTPVQMKSDGEGKSSRVLDDEERAAQTRLAQTIIDTNCTPKK</sequence>
<feature type="region of interest" description="Disordered" evidence="1">
    <location>
        <begin position="43"/>
        <end position="84"/>
    </location>
</feature>
<name>A0A3M2HUD8_9GAMM</name>
<accession>A0A3M2HUD8</accession>
<dbReference type="Proteomes" id="UP000275012">
    <property type="component" value="Unassembled WGS sequence"/>
</dbReference>